<dbReference type="InterPro" id="IPR029058">
    <property type="entry name" value="AB_hydrolase_fold"/>
</dbReference>
<dbReference type="KEGG" id="psco:LY89DRAFT_573474"/>
<gene>
    <name evidence="18" type="ORF">LY89DRAFT_573474</name>
</gene>
<proteinExistence type="inferred from homology"/>
<dbReference type="EC" id="3.1.1.3" evidence="6"/>
<comment type="catalytic activity">
    <reaction evidence="1">
        <text>a triacylglycerol + H2O = a diacylglycerol + a fatty acid + H(+)</text>
        <dbReference type="Rhea" id="RHEA:12044"/>
        <dbReference type="ChEBI" id="CHEBI:15377"/>
        <dbReference type="ChEBI" id="CHEBI:15378"/>
        <dbReference type="ChEBI" id="CHEBI:17855"/>
        <dbReference type="ChEBI" id="CHEBI:18035"/>
        <dbReference type="ChEBI" id="CHEBI:28868"/>
        <dbReference type="EC" id="3.1.1.3"/>
    </reaction>
</comment>
<dbReference type="GO" id="GO:0004620">
    <property type="term" value="F:phospholipase activity"/>
    <property type="evidence" value="ECO:0007669"/>
    <property type="project" value="TreeGrafter"/>
</dbReference>
<dbReference type="OrthoDB" id="58570at2759"/>
<dbReference type="AlphaFoldDB" id="A0A194XU00"/>
<evidence type="ECO:0000256" key="13">
    <source>
        <dbReference type="ARBA" id="ARBA00023006"/>
    </source>
</evidence>
<dbReference type="GO" id="GO:0034496">
    <property type="term" value="P:multivesicular body membrane disassembly"/>
    <property type="evidence" value="ECO:0007669"/>
    <property type="project" value="TreeGrafter"/>
</dbReference>
<keyword evidence="12" id="KW-1133">Transmembrane helix</keyword>
<evidence type="ECO:0000256" key="2">
    <source>
        <dbReference type="ARBA" id="ARBA00004270"/>
    </source>
</evidence>
<keyword evidence="14" id="KW-0443">Lipid metabolism</keyword>
<dbReference type="SUPFAM" id="SSF53474">
    <property type="entry name" value="alpha/beta-Hydrolases"/>
    <property type="match status" value="1"/>
</dbReference>
<evidence type="ECO:0000256" key="15">
    <source>
        <dbReference type="ARBA" id="ARBA00023136"/>
    </source>
</evidence>
<dbReference type="GO" id="GO:0005775">
    <property type="term" value="C:vacuolar lumen"/>
    <property type="evidence" value="ECO:0007669"/>
    <property type="project" value="TreeGrafter"/>
</dbReference>
<evidence type="ECO:0000256" key="17">
    <source>
        <dbReference type="ARBA" id="ARBA00029828"/>
    </source>
</evidence>
<dbReference type="GO" id="GO:0004806">
    <property type="term" value="F:triacylglycerol lipase activity"/>
    <property type="evidence" value="ECO:0007669"/>
    <property type="project" value="UniProtKB-EC"/>
</dbReference>
<dbReference type="PANTHER" id="PTHR47175:SF2">
    <property type="entry name" value="LIPASE ATG15-RELATED"/>
    <property type="match status" value="1"/>
</dbReference>
<keyword evidence="11" id="KW-0735">Signal-anchor</keyword>
<comment type="similarity">
    <text evidence="4">Belongs to the AB hydrolase superfamily. Lipase family.</text>
</comment>
<evidence type="ECO:0000256" key="12">
    <source>
        <dbReference type="ARBA" id="ARBA00022989"/>
    </source>
</evidence>
<keyword evidence="16" id="KW-0325">Glycoprotein</keyword>
<evidence type="ECO:0000256" key="8">
    <source>
        <dbReference type="ARBA" id="ARBA00022753"/>
    </source>
</evidence>
<dbReference type="GO" id="GO:0034727">
    <property type="term" value="P:piecemeal microautophagy of the nucleus"/>
    <property type="evidence" value="ECO:0007669"/>
    <property type="project" value="TreeGrafter"/>
</dbReference>
<keyword evidence="10" id="KW-0442">Lipid degradation</keyword>
<dbReference type="RefSeq" id="XP_018077971.1">
    <property type="nucleotide sequence ID" value="XM_018208687.1"/>
</dbReference>
<sequence>SLRHIFHHGTHTNPTLHKHIKLSDSRSTLWVDSELGPDLGPKIEITRPLVAQSRPIEIERLEDRRPSVVEPLIAAAQEGSDVWGSSLSIRWTLDTVSGPNITDKDTILTFAYMGANAYEPTPNKGEWTDVNGGFNETIGFGWEKEGVRGYVYANEDDSTIVISFKGGSARFWDPFDTAWTDRENVNMLFGCCCGQGSLFYHRNCNCARGNTCDTSCVGKCLRQEEKYYAAAQQVYSNITALYPDAQVWLTGHSLGGTMSSLLGHTYGLPVITFETPGDALPVSRLGLPAPPGSRNPQSRNNTGIFHFGITSDPIFTGTCTGLLATCTFAGYSFESMCHTGKKCVYDVMKDLGWHSSILSHGITSVINDVLLKYDVVPECEAVPECVDCVGWKEGPSITSASSVISTTTSTSTCRTPGWFGCWDKTTSATATPTS</sequence>
<dbReference type="GeneID" id="28818413"/>
<keyword evidence="9 18" id="KW-0378">Hydrolase</keyword>
<evidence type="ECO:0000256" key="5">
    <source>
        <dbReference type="ARBA" id="ARBA00011137"/>
    </source>
</evidence>
<evidence type="ECO:0000256" key="14">
    <source>
        <dbReference type="ARBA" id="ARBA00023098"/>
    </source>
</evidence>
<accession>A0A194XU00</accession>
<dbReference type="FunCoup" id="A0A194XU00">
    <property type="interactions" value="58"/>
</dbReference>
<evidence type="ECO:0000313" key="19">
    <source>
        <dbReference type="Proteomes" id="UP000070700"/>
    </source>
</evidence>
<evidence type="ECO:0000256" key="11">
    <source>
        <dbReference type="ARBA" id="ARBA00022968"/>
    </source>
</evidence>
<evidence type="ECO:0000256" key="4">
    <source>
        <dbReference type="ARBA" id="ARBA00010701"/>
    </source>
</evidence>
<dbReference type="Pfam" id="PF26363">
    <property type="entry name" value="Phospholipase-like"/>
    <property type="match status" value="1"/>
</dbReference>
<feature type="non-terminal residue" evidence="18">
    <location>
        <position position="1"/>
    </location>
</feature>
<keyword evidence="8" id="KW-0967">Endosome</keyword>
<keyword evidence="15" id="KW-0472">Membrane</keyword>
<dbReference type="GO" id="GO:0032585">
    <property type="term" value="C:multivesicular body membrane"/>
    <property type="evidence" value="ECO:0007669"/>
    <property type="project" value="UniProtKB-SubCell"/>
</dbReference>
<evidence type="ECO:0000256" key="3">
    <source>
        <dbReference type="ARBA" id="ARBA00004343"/>
    </source>
</evidence>
<dbReference type="Proteomes" id="UP000070700">
    <property type="component" value="Unassembled WGS sequence"/>
</dbReference>
<dbReference type="STRING" id="149040.A0A194XU00"/>
<evidence type="ECO:0000256" key="1">
    <source>
        <dbReference type="ARBA" id="ARBA00001024"/>
    </source>
</evidence>
<evidence type="ECO:0000313" key="18">
    <source>
        <dbReference type="EMBL" id="KUJ23616.1"/>
    </source>
</evidence>
<evidence type="ECO:0000256" key="10">
    <source>
        <dbReference type="ARBA" id="ARBA00022963"/>
    </source>
</evidence>
<dbReference type="GO" id="GO:0046461">
    <property type="term" value="P:neutral lipid catabolic process"/>
    <property type="evidence" value="ECO:0007669"/>
    <property type="project" value="TreeGrafter"/>
</dbReference>
<dbReference type="GO" id="GO:0006660">
    <property type="term" value="P:phosphatidylserine catabolic process"/>
    <property type="evidence" value="ECO:0007669"/>
    <property type="project" value="TreeGrafter"/>
</dbReference>
<dbReference type="InterPro" id="IPR050805">
    <property type="entry name" value="ATG15_Lipase"/>
</dbReference>
<evidence type="ECO:0000256" key="6">
    <source>
        <dbReference type="ARBA" id="ARBA00013279"/>
    </source>
</evidence>
<dbReference type="Gene3D" id="3.40.50.1820">
    <property type="entry name" value="alpha/beta hydrolase"/>
    <property type="match status" value="1"/>
</dbReference>
<dbReference type="InParanoid" id="A0A194XU00"/>
<evidence type="ECO:0000256" key="7">
    <source>
        <dbReference type="ARBA" id="ARBA00022692"/>
    </source>
</evidence>
<dbReference type="EMBL" id="KQ947405">
    <property type="protein sequence ID" value="KUJ23616.1"/>
    <property type="molecule type" value="Genomic_DNA"/>
</dbReference>
<protein>
    <recommendedName>
        <fullName evidence="6">triacylglycerol lipase</fullName>
        <ecNumber evidence="6">3.1.1.3</ecNumber>
    </recommendedName>
    <alternativeName>
        <fullName evidence="17">Autophagy-related protein 15</fullName>
    </alternativeName>
</protein>
<keyword evidence="13" id="KW-0072">Autophagy</keyword>
<comment type="subcellular location">
    <subcellularLocation>
        <location evidence="3">Endosome</location>
        <location evidence="3">Multivesicular body membrane</location>
        <topology evidence="3">Single-pass type II membrane protein</topology>
    </subcellularLocation>
    <subcellularLocation>
        <location evidence="2">Prevacuolar compartment membrane</location>
        <topology evidence="2">Single-pass type II membrane protein</topology>
    </subcellularLocation>
</comment>
<evidence type="ECO:0000256" key="16">
    <source>
        <dbReference type="ARBA" id="ARBA00023180"/>
    </source>
</evidence>
<reference evidence="18 19" key="1">
    <citation type="submission" date="2015-10" db="EMBL/GenBank/DDBJ databases">
        <title>Full genome of DAOMC 229536 Phialocephala scopiformis, a fungal endophyte of spruce producing the potent anti-insectan compound rugulosin.</title>
        <authorList>
            <consortium name="DOE Joint Genome Institute"/>
            <person name="Walker A.K."/>
            <person name="Frasz S.L."/>
            <person name="Seifert K.A."/>
            <person name="Miller J.D."/>
            <person name="Mondo S.J."/>
            <person name="Labutti K."/>
            <person name="Lipzen A."/>
            <person name="Dockter R."/>
            <person name="Kennedy M."/>
            <person name="Grigoriev I.V."/>
            <person name="Spatafora J.W."/>
        </authorList>
    </citation>
    <scope>NUCLEOTIDE SEQUENCE [LARGE SCALE GENOMIC DNA]</scope>
    <source>
        <strain evidence="18 19">CBS 120377</strain>
    </source>
</reference>
<evidence type="ECO:0000256" key="9">
    <source>
        <dbReference type="ARBA" id="ARBA00022801"/>
    </source>
</evidence>
<organism evidence="18 19">
    <name type="scientific">Mollisia scopiformis</name>
    <name type="common">Conifer needle endophyte fungus</name>
    <name type="synonym">Phialocephala scopiformis</name>
    <dbReference type="NCBI Taxonomy" id="149040"/>
    <lineage>
        <taxon>Eukaryota</taxon>
        <taxon>Fungi</taxon>
        <taxon>Dikarya</taxon>
        <taxon>Ascomycota</taxon>
        <taxon>Pezizomycotina</taxon>
        <taxon>Leotiomycetes</taxon>
        <taxon>Helotiales</taxon>
        <taxon>Mollisiaceae</taxon>
        <taxon>Mollisia</taxon>
    </lineage>
</organism>
<keyword evidence="7" id="KW-0812">Transmembrane</keyword>
<dbReference type="PANTHER" id="PTHR47175">
    <property type="entry name" value="LIPASE ATG15-RELATED"/>
    <property type="match status" value="1"/>
</dbReference>
<comment type="subunit">
    <text evidence="5">Binds to both phosphatidylinositol (PI) and phosphatidylinositol 3,5-bisphosphate (PIP2).</text>
</comment>
<name>A0A194XU00_MOLSC</name>
<keyword evidence="19" id="KW-1185">Reference proteome</keyword>